<dbReference type="RefSeq" id="WP_189399056.1">
    <property type="nucleotide sequence ID" value="NZ_BMXA01000002.1"/>
</dbReference>
<keyword evidence="3" id="KW-1185">Reference proteome</keyword>
<name>A0A918VIB4_9GAMM</name>
<gene>
    <name evidence="2" type="ORF">GCM10008090_11130</name>
</gene>
<dbReference type="EMBL" id="BMXA01000002">
    <property type="protein sequence ID" value="GHA03722.1"/>
    <property type="molecule type" value="Genomic_DNA"/>
</dbReference>
<dbReference type="CDD" id="cd04301">
    <property type="entry name" value="NAT_SF"/>
    <property type="match status" value="1"/>
</dbReference>
<evidence type="ECO:0000313" key="2">
    <source>
        <dbReference type="EMBL" id="GHA03722.1"/>
    </source>
</evidence>
<evidence type="ECO:0000259" key="1">
    <source>
        <dbReference type="PROSITE" id="PS51186"/>
    </source>
</evidence>
<dbReference type="PANTHER" id="PTHR43138">
    <property type="entry name" value="ACETYLTRANSFERASE, GNAT FAMILY"/>
    <property type="match status" value="1"/>
</dbReference>
<dbReference type="InterPro" id="IPR052742">
    <property type="entry name" value="Mito_N-acetyltransferase"/>
</dbReference>
<dbReference type="Proteomes" id="UP000614811">
    <property type="component" value="Unassembled WGS sequence"/>
</dbReference>
<sequence length="164" mass="18346">MQIRPALDSDWSQLWSVIRPIVREGKTYAYDRTMSEQDAKHLWLALPRRTFVCVEGDQALGTYYLKTNHAGGGAHVCNCGYMVSPAVRGKGIASKLCAHSQHIAKQLGYLAMQFNFVVSSNEVAVRLWQKLGFDVVGTLPNAFNHPELGYVDALVMFKELEQEA</sequence>
<reference evidence="2" key="1">
    <citation type="journal article" date="2014" name="Int. J. Syst. Evol. Microbiol.">
        <title>Complete genome sequence of Corynebacterium casei LMG S-19264T (=DSM 44701T), isolated from a smear-ripened cheese.</title>
        <authorList>
            <consortium name="US DOE Joint Genome Institute (JGI-PGF)"/>
            <person name="Walter F."/>
            <person name="Albersmeier A."/>
            <person name="Kalinowski J."/>
            <person name="Ruckert C."/>
        </authorList>
    </citation>
    <scope>NUCLEOTIDE SEQUENCE</scope>
    <source>
        <strain evidence="2">KCTC 12711</strain>
    </source>
</reference>
<dbReference type="InterPro" id="IPR016181">
    <property type="entry name" value="Acyl_CoA_acyltransferase"/>
</dbReference>
<dbReference type="AlphaFoldDB" id="A0A918VIB4"/>
<dbReference type="Gene3D" id="3.40.630.30">
    <property type="match status" value="1"/>
</dbReference>
<dbReference type="PANTHER" id="PTHR43138:SF1">
    <property type="entry name" value="N-ACETYLTRANSFERASE ACA1"/>
    <property type="match status" value="1"/>
</dbReference>
<protein>
    <submittedName>
        <fullName evidence="2">N-acetyltransferase</fullName>
    </submittedName>
</protein>
<feature type="domain" description="N-acetyltransferase" evidence="1">
    <location>
        <begin position="1"/>
        <end position="161"/>
    </location>
</feature>
<dbReference type="GO" id="GO:0016747">
    <property type="term" value="F:acyltransferase activity, transferring groups other than amino-acyl groups"/>
    <property type="evidence" value="ECO:0007669"/>
    <property type="project" value="InterPro"/>
</dbReference>
<comment type="caution">
    <text evidence="2">The sequence shown here is derived from an EMBL/GenBank/DDBJ whole genome shotgun (WGS) entry which is preliminary data.</text>
</comment>
<proteinExistence type="predicted"/>
<dbReference type="Pfam" id="PF00583">
    <property type="entry name" value="Acetyltransf_1"/>
    <property type="match status" value="1"/>
</dbReference>
<dbReference type="InterPro" id="IPR000182">
    <property type="entry name" value="GNAT_dom"/>
</dbReference>
<accession>A0A918VIB4</accession>
<evidence type="ECO:0000313" key="3">
    <source>
        <dbReference type="Proteomes" id="UP000614811"/>
    </source>
</evidence>
<organism evidence="2 3">
    <name type="scientific">Arenicella chitinivorans</name>
    <dbReference type="NCBI Taxonomy" id="1329800"/>
    <lineage>
        <taxon>Bacteria</taxon>
        <taxon>Pseudomonadati</taxon>
        <taxon>Pseudomonadota</taxon>
        <taxon>Gammaproteobacteria</taxon>
        <taxon>Arenicellales</taxon>
        <taxon>Arenicellaceae</taxon>
        <taxon>Arenicella</taxon>
    </lineage>
</organism>
<dbReference type="PROSITE" id="PS51186">
    <property type="entry name" value="GNAT"/>
    <property type="match status" value="1"/>
</dbReference>
<reference evidence="2" key="2">
    <citation type="submission" date="2020-09" db="EMBL/GenBank/DDBJ databases">
        <authorList>
            <person name="Sun Q."/>
            <person name="Kim S."/>
        </authorList>
    </citation>
    <scope>NUCLEOTIDE SEQUENCE</scope>
    <source>
        <strain evidence="2">KCTC 12711</strain>
    </source>
</reference>
<dbReference type="SUPFAM" id="SSF55729">
    <property type="entry name" value="Acyl-CoA N-acyltransferases (Nat)"/>
    <property type="match status" value="1"/>
</dbReference>